<evidence type="ECO:0000313" key="2">
    <source>
        <dbReference type="Proteomes" id="UP001165444"/>
    </source>
</evidence>
<proteinExistence type="predicted"/>
<dbReference type="Proteomes" id="UP001165444">
    <property type="component" value="Unassembled WGS sequence"/>
</dbReference>
<protein>
    <submittedName>
        <fullName evidence="1">Uncharacterized protein</fullName>
    </submittedName>
</protein>
<name>A0ABT0C0Z1_9BACT</name>
<sequence>MNLRYRYGFYSYKDVLYEVDIYQEGFSGEVQQVGYGESPVEIEWQETDKLEPVQSSSATVQLFSDNDRQFVDLYTVKAGSVRLDVYREGSLYWSGTLDTELYEEPFSYKDGYCVELTFSDFAMLDRLKWNVRGFISMDQIIRKALDMSGVKYSAIDTRISTKTSSGASGSVYTAVSVLGDNFFDEDDKPMTMREVLDETLRPFSLRMIQKGGKIVLYDLNQLYPETPEEVVWDGDDAVLSVDKTYSDVLLTFSPYEKTTLLDATVDPETVTGGSQYTTYVDNRFEADAVGFRMTISDTGEGVVKNIKPKFFRVDPVYSGDSEAGIAWAYSTRKGTGGDFIQHIQPVLPPTGTVEMIFRAGPSSFIYPVSTDGSGKFQLKVTINMLFDPRYNPFEDAGKYNEQGNWDEQQDRANFVYLPIKLTLRDENRNALLHLQNSGVKDSDYYYHSTTNVKWVSGEAAWGDAFLCWWKGNRKDESGLGGWQLNKQIIGYYRDTLPSRFDKMGDGEFVPFPDKYGYLELEVGTGLITWDYNKEINTKNYSQCRHWWFKDPKVELVDGYGNSINTKDISFSAWINEDAAEEIKIDTVLGTLENPSPVALGQIFETSTHTVIGTFYRGGVQERLEKLLIGTIYSNYEGRNLVLSGAADLIPGFCTLTDRNEPGKYVILQETQRLRDEESNIKMVQFSEDHFEGVRFK</sequence>
<keyword evidence="2" id="KW-1185">Reference proteome</keyword>
<dbReference type="EMBL" id="JAKZMM010000018">
    <property type="protein sequence ID" value="MCJ2380704.1"/>
    <property type="molecule type" value="Genomic_DNA"/>
</dbReference>
<comment type="caution">
    <text evidence="1">The sequence shown here is derived from an EMBL/GenBank/DDBJ whole genome shotgun (WGS) entry which is preliminary data.</text>
</comment>
<reference evidence="1 2" key="1">
    <citation type="submission" date="2022-03" db="EMBL/GenBank/DDBJ databases">
        <title>Parabacteroides sp. nov. isolated from swine feces.</title>
        <authorList>
            <person name="Bak J.E."/>
        </authorList>
    </citation>
    <scope>NUCLEOTIDE SEQUENCE [LARGE SCALE GENOMIC DNA]</scope>
    <source>
        <strain evidence="1 2">AGMB00274</strain>
    </source>
</reference>
<accession>A0ABT0C0Z1</accession>
<evidence type="ECO:0000313" key="1">
    <source>
        <dbReference type="EMBL" id="MCJ2380704.1"/>
    </source>
</evidence>
<dbReference type="RefSeq" id="WP_243324842.1">
    <property type="nucleotide sequence ID" value="NZ_JAKZMM010000018.1"/>
</dbReference>
<gene>
    <name evidence="1" type="ORF">MUN53_08790</name>
</gene>
<organism evidence="1 2">
    <name type="scientific">Parabacteroides faecalis</name>
    <dbReference type="NCBI Taxonomy" id="2924040"/>
    <lineage>
        <taxon>Bacteria</taxon>
        <taxon>Pseudomonadati</taxon>
        <taxon>Bacteroidota</taxon>
        <taxon>Bacteroidia</taxon>
        <taxon>Bacteroidales</taxon>
        <taxon>Tannerellaceae</taxon>
        <taxon>Parabacteroides</taxon>
    </lineage>
</organism>